<proteinExistence type="predicted"/>
<accession>A0ABT5Y3I9</accession>
<dbReference type="Proteomes" id="UP001221366">
    <property type="component" value="Unassembled WGS sequence"/>
</dbReference>
<keyword evidence="1" id="KW-0802">TPR repeat</keyword>
<evidence type="ECO:0000313" key="3">
    <source>
        <dbReference type="Proteomes" id="UP001221366"/>
    </source>
</evidence>
<evidence type="ECO:0000313" key="2">
    <source>
        <dbReference type="EMBL" id="MDF0718006.1"/>
    </source>
</evidence>
<protein>
    <recommendedName>
        <fullName evidence="4">Tetratricopeptide repeat protein</fullName>
    </recommendedName>
</protein>
<gene>
    <name evidence="2" type="ORF">PY092_17715</name>
</gene>
<organism evidence="2 3">
    <name type="scientific">Flagellimonas yonaguniensis</name>
    <dbReference type="NCBI Taxonomy" id="3031325"/>
    <lineage>
        <taxon>Bacteria</taxon>
        <taxon>Pseudomonadati</taxon>
        <taxon>Bacteroidota</taxon>
        <taxon>Flavobacteriia</taxon>
        <taxon>Flavobacteriales</taxon>
        <taxon>Flavobacteriaceae</taxon>
        <taxon>Flagellimonas</taxon>
    </lineage>
</organism>
<sequence>MKKILYIFLIFQACAENESKIEEVRSFESEKVVLSADDSIKIAEYWEKANKVPVYSVDRQHYLDSALMIKPDSAYFWQQKAMPLYKERKFSLGKPFLEKAVLHDPKRYLDYSGFMKCLFSNEYQESIDELKLAKEKYGDGYVMDHTYNFYIALDYLQLNQFENAKNYLLKSKEQQFKDFPNDPPEEACHYMDWFYMGVVEYELKNYENAIENFDMSLKVYENFADALYYKAISQYNSGKKEETEKTIELAWKNNQNTINEDQVYYVVYPYQVFHRLSPRSRKK</sequence>
<dbReference type="SUPFAM" id="SSF48452">
    <property type="entry name" value="TPR-like"/>
    <property type="match status" value="1"/>
</dbReference>
<dbReference type="SMART" id="SM00028">
    <property type="entry name" value="TPR"/>
    <property type="match status" value="3"/>
</dbReference>
<evidence type="ECO:0008006" key="4">
    <source>
        <dbReference type="Google" id="ProtNLM"/>
    </source>
</evidence>
<feature type="repeat" description="TPR" evidence="1">
    <location>
        <begin position="190"/>
        <end position="223"/>
    </location>
</feature>
<dbReference type="Gene3D" id="1.25.40.10">
    <property type="entry name" value="Tetratricopeptide repeat domain"/>
    <property type="match status" value="2"/>
</dbReference>
<dbReference type="InterPro" id="IPR019734">
    <property type="entry name" value="TPR_rpt"/>
</dbReference>
<dbReference type="EMBL" id="JARFVB010000017">
    <property type="protein sequence ID" value="MDF0718006.1"/>
    <property type="molecule type" value="Genomic_DNA"/>
</dbReference>
<reference evidence="2 3" key="1">
    <citation type="submission" date="2023-03" db="EMBL/GenBank/DDBJ databases">
        <title>Muricauda XX sp. nov. and Muricauda XXX sp. nov., two novel species isolated from Okinawa Trough.</title>
        <authorList>
            <person name="Cao W."/>
            <person name="Deng X."/>
        </authorList>
    </citation>
    <scope>NUCLEOTIDE SEQUENCE [LARGE SCALE GENOMIC DNA]</scope>
    <source>
        <strain evidence="2 3">334s03</strain>
    </source>
</reference>
<dbReference type="InterPro" id="IPR011990">
    <property type="entry name" value="TPR-like_helical_dom_sf"/>
</dbReference>
<dbReference type="PROSITE" id="PS50005">
    <property type="entry name" value="TPR"/>
    <property type="match status" value="1"/>
</dbReference>
<name>A0ABT5Y3I9_9FLAO</name>
<comment type="caution">
    <text evidence="2">The sequence shown here is derived from an EMBL/GenBank/DDBJ whole genome shotgun (WGS) entry which is preliminary data.</text>
</comment>
<keyword evidence="3" id="KW-1185">Reference proteome</keyword>
<evidence type="ECO:0000256" key="1">
    <source>
        <dbReference type="PROSITE-ProRule" id="PRU00339"/>
    </source>
</evidence>
<dbReference type="RefSeq" id="WP_275617131.1">
    <property type="nucleotide sequence ID" value="NZ_JARFVB010000017.1"/>
</dbReference>